<dbReference type="PROSITE" id="PS01039">
    <property type="entry name" value="SBP_BACTERIAL_3"/>
    <property type="match status" value="1"/>
</dbReference>
<dbReference type="RefSeq" id="WP_090074943.1">
    <property type="nucleotide sequence ID" value="NZ_FOVR01000013.1"/>
</dbReference>
<dbReference type="OrthoDB" id="9807134at2"/>
<dbReference type="STRING" id="655353.SAMN04488056_11386"/>
<dbReference type="PANTHER" id="PTHR35936">
    <property type="entry name" value="MEMBRANE-BOUND LYTIC MUREIN TRANSGLYCOSYLASE F"/>
    <property type="match status" value="1"/>
</dbReference>
<dbReference type="Proteomes" id="UP000199236">
    <property type="component" value="Unassembled WGS sequence"/>
</dbReference>
<comment type="subcellular location">
    <subcellularLocation>
        <location evidence="1">Cell envelope</location>
    </subcellularLocation>
</comment>
<dbReference type="SMART" id="SM00079">
    <property type="entry name" value="PBPe"/>
    <property type="match status" value="1"/>
</dbReference>
<dbReference type="GO" id="GO:0015276">
    <property type="term" value="F:ligand-gated monoatomic ion channel activity"/>
    <property type="evidence" value="ECO:0007669"/>
    <property type="project" value="InterPro"/>
</dbReference>
<dbReference type="EMBL" id="FOVR01000013">
    <property type="protein sequence ID" value="SFO81413.1"/>
    <property type="molecule type" value="Genomic_DNA"/>
</dbReference>
<gene>
    <name evidence="8" type="ORF">SAMN04488056_11386</name>
</gene>
<evidence type="ECO:0000256" key="3">
    <source>
        <dbReference type="ARBA" id="ARBA00022729"/>
    </source>
</evidence>
<comment type="similarity">
    <text evidence="2 4">Belongs to the bacterial solute-binding protein 3 family.</text>
</comment>
<dbReference type="Pfam" id="PF00497">
    <property type="entry name" value="SBP_bac_3"/>
    <property type="match status" value="1"/>
</dbReference>
<feature type="domain" description="Ionotropic glutamate receptor C-terminal" evidence="7">
    <location>
        <begin position="29"/>
        <end position="277"/>
    </location>
</feature>
<evidence type="ECO:0000259" key="6">
    <source>
        <dbReference type="SMART" id="SM00062"/>
    </source>
</evidence>
<evidence type="ECO:0000313" key="9">
    <source>
        <dbReference type="Proteomes" id="UP000199236"/>
    </source>
</evidence>
<dbReference type="PANTHER" id="PTHR35936:SF17">
    <property type="entry name" value="ARGININE-BINDING EXTRACELLULAR PROTEIN ARTP"/>
    <property type="match status" value="1"/>
</dbReference>
<reference evidence="8 9" key="1">
    <citation type="submission" date="2016-10" db="EMBL/GenBank/DDBJ databases">
        <authorList>
            <person name="de Groot N.N."/>
        </authorList>
    </citation>
    <scope>NUCLEOTIDE SEQUENCE [LARGE SCALE GENOMIC DNA]</scope>
    <source>
        <strain evidence="8 9">CGMCC 1.9157</strain>
    </source>
</reference>
<evidence type="ECO:0000256" key="4">
    <source>
        <dbReference type="RuleBase" id="RU003744"/>
    </source>
</evidence>
<dbReference type="GO" id="GO:0030313">
    <property type="term" value="C:cell envelope"/>
    <property type="evidence" value="ECO:0007669"/>
    <property type="project" value="UniProtKB-SubCell"/>
</dbReference>
<dbReference type="InterPro" id="IPR001320">
    <property type="entry name" value="Iontro_rcpt_C"/>
</dbReference>
<evidence type="ECO:0000256" key="5">
    <source>
        <dbReference type="SAM" id="SignalP"/>
    </source>
</evidence>
<proteinExistence type="inferred from homology"/>
<dbReference type="Gene3D" id="3.40.190.10">
    <property type="entry name" value="Periplasmic binding protein-like II"/>
    <property type="match status" value="2"/>
</dbReference>
<evidence type="ECO:0000256" key="2">
    <source>
        <dbReference type="ARBA" id="ARBA00010333"/>
    </source>
</evidence>
<sequence>MKVWTRLLGVAMTAAMLVAGPAMAKEWKTVKLGTEGAFPPWNSTKADGTLEGFEIDLANILCERMDVKCEWVVQSWKGIIPALNAGKFDVIMSGMSATAKRAEVIDFSIPYGSTGQTFGVLSDSELVDLPLKGTVFPLASKPEEAKKAIEEIKPMFEGKIIGVQSSAIAERFLQENLADVAEIREYGKTQEHDLDLMSGRVDAIMASTAYISTAMKDPANEGMVLAGPRFQGGILGKGSSIGMRKGSDDLKAMFDKAIASARDDGTIKDLSIKWFGFDVTVY</sequence>
<feature type="domain" description="Solute-binding protein family 3/N-terminal" evidence="6">
    <location>
        <begin position="29"/>
        <end position="278"/>
    </location>
</feature>
<feature type="signal peptide" evidence="5">
    <location>
        <begin position="1"/>
        <end position="24"/>
    </location>
</feature>
<evidence type="ECO:0000256" key="1">
    <source>
        <dbReference type="ARBA" id="ARBA00004196"/>
    </source>
</evidence>
<accession>A0A1I5K9J9</accession>
<dbReference type="AlphaFoldDB" id="A0A1I5K9J9"/>
<keyword evidence="9" id="KW-1185">Reference proteome</keyword>
<dbReference type="InterPro" id="IPR018313">
    <property type="entry name" value="SBP_3_CS"/>
</dbReference>
<dbReference type="SMART" id="SM00062">
    <property type="entry name" value="PBPb"/>
    <property type="match status" value="1"/>
</dbReference>
<dbReference type="SUPFAM" id="SSF53850">
    <property type="entry name" value="Periplasmic binding protein-like II"/>
    <property type="match status" value="1"/>
</dbReference>
<dbReference type="GO" id="GO:0016020">
    <property type="term" value="C:membrane"/>
    <property type="evidence" value="ECO:0007669"/>
    <property type="project" value="InterPro"/>
</dbReference>
<name>A0A1I5K9J9_9HYPH</name>
<keyword evidence="3 5" id="KW-0732">Signal</keyword>
<evidence type="ECO:0000259" key="7">
    <source>
        <dbReference type="SMART" id="SM00079"/>
    </source>
</evidence>
<evidence type="ECO:0000313" key="8">
    <source>
        <dbReference type="EMBL" id="SFO81413.1"/>
    </source>
</evidence>
<dbReference type="InterPro" id="IPR001638">
    <property type="entry name" value="Solute-binding_3/MltF_N"/>
</dbReference>
<feature type="chain" id="PRO_5011785385" evidence="5">
    <location>
        <begin position="25"/>
        <end position="282"/>
    </location>
</feature>
<protein>
    <submittedName>
        <fullName evidence="8">Octopine/nopaline transport system substrate-binding protein</fullName>
    </submittedName>
</protein>
<organism evidence="8 9">
    <name type="scientific">Cohaesibacter marisflavi</name>
    <dbReference type="NCBI Taxonomy" id="655353"/>
    <lineage>
        <taxon>Bacteria</taxon>
        <taxon>Pseudomonadati</taxon>
        <taxon>Pseudomonadota</taxon>
        <taxon>Alphaproteobacteria</taxon>
        <taxon>Hyphomicrobiales</taxon>
        <taxon>Cohaesibacteraceae</taxon>
    </lineage>
</organism>